<evidence type="ECO:0000256" key="4">
    <source>
        <dbReference type="SAM" id="Phobius"/>
    </source>
</evidence>
<dbReference type="EMBL" id="JBJUIK010000007">
    <property type="protein sequence ID" value="KAL3524344.1"/>
    <property type="molecule type" value="Genomic_DNA"/>
</dbReference>
<feature type="transmembrane region" description="Helical" evidence="4">
    <location>
        <begin position="47"/>
        <end position="69"/>
    </location>
</feature>
<keyword evidence="2 4" id="KW-0472">Membrane</keyword>
<dbReference type="PANTHER" id="PTHR31234">
    <property type="entry name" value="LATE EMBRYOGENESIS ABUNDANT (LEA) HYDROXYPROLINE-RICH GLYCOPROTEIN FAMILY"/>
    <property type="match status" value="1"/>
</dbReference>
<evidence type="ECO:0000256" key="3">
    <source>
        <dbReference type="SAM" id="MobiDB-lite"/>
    </source>
</evidence>
<feature type="compositionally biased region" description="Polar residues" evidence="3">
    <location>
        <begin position="10"/>
        <end position="21"/>
    </location>
</feature>
<name>A0ABD2ZZ81_9GENT</name>
<comment type="caution">
    <text evidence="5">The sequence shown here is derived from an EMBL/GenBank/DDBJ whole genome shotgun (WGS) entry which is preliminary data.</text>
</comment>
<reference evidence="5 6" key="1">
    <citation type="submission" date="2024-11" db="EMBL/GenBank/DDBJ databases">
        <title>A near-complete genome assembly of Cinchona calisaya.</title>
        <authorList>
            <person name="Lian D.C."/>
            <person name="Zhao X.W."/>
            <person name="Wei L."/>
        </authorList>
    </citation>
    <scope>NUCLEOTIDE SEQUENCE [LARGE SCALE GENOMIC DNA]</scope>
    <source>
        <tissue evidence="5">Nenye</tissue>
    </source>
</reference>
<accession>A0ABD2ZZ81</accession>
<dbReference type="GO" id="GO:0016020">
    <property type="term" value="C:membrane"/>
    <property type="evidence" value="ECO:0007669"/>
    <property type="project" value="UniProtKB-SubCell"/>
</dbReference>
<evidence type="ECO:0000256" key="2">
    <source>
        <dbReference type="ARBA" id="ARBA00023136"/>
    </source>
</evidence>
<dbReference type="Proteomes" id="UP001630127">
    <property type="component" value="Unassembled WGS sequence"/>
</dbReference>
<dbReference type="AlphaFoldDB" id="A0ABD2ZZ81"/>
<keyword evidence="6" id="KW-1185">Reference proteome</keyword>
<evidence type="ECO:0000313" key="6">
    <source>
        <dbReference type="Proteomes" id="UP001630127"/>
    </source>
</evidence>
<dbReference type="PANTHER" id="PTHR31234:SF2">
    <property type="entry name" value="OS05G0199100 PROTEIN"/>
    <property type="match status" value="1"/>
</dbReference>
<gene>
    <name evidence="5" type="ORF">ACH5RR_017178</name>
</gene>
<dbReference type="InterPro" id="IPR044839">
    <property type="entry name" value="NDR1-like"/>
</dbReference>
<protein>
    <recommendedName>
        <fullName evidence="7">Late embryogenesis abundant protein LEA-2 subgroup domain-containing protein</fullName>
    </recommendedName>
</protein>
<keyword evidence="4" id="KW-0812">Transmembrane</keyword>
<feature type="region of interest" description="Disordered" evidence="3">
    <location>
        <begin position="1"/>
        <end position="27"/>
    </location>
</feature>
<evidence type="ECO:0000313" key="5">
    <source>
        <dbReference type="EMBL" id="KAL3524344.1"/>
    </source>
</evidence>
<sequence>MMADNKENHSPSPLVQAANTRTRSDQENAAIIEDHSRELRRKKRIKYLLYFVAFVIFQTGIIVLFTLTITKIRTPRFRVRSATLDNFSVVGLGNQSSPSFDFRLNAQLGIKNTNFGNLRYQSTIVYFSYRGFPVGEAFIPNSNVGWKTTKKFYVAVNLSSANLTTNSQLGTDLNGGVLPLTSQADLRGKVRLTFIFNKKKSTKMNCTMDVVVARQELTNISCK</sequence>
<comment type="subcellular location">
    <subcellularLocation>
        <location evidence="1">Membrane</location>
    </subcellularLocation>
</comment>
<organism evidence="5 6">
    <name type="scientific">Cinchona calisaya</name>
    <dbReference type="NCBI Taxonomy" id="153742"/>
    <lineage>
        <taxon>Eukaryota</taxon>
        <taxon>Viridiplantae</taxon>
        <taxon>Streptophyta</taxon>
        <taxon>Embryophyta</taxon>
        <taxon>Tracheophyta</taxon>
        <taxon>Spermatophyta</taxon>
        <taxon>Magnoliopsida</taxon>
        <taxon>eudicotyledons</taxon>
        <taxon>Gunneridae</taxon>
        <taxon>Pentapetalae</taxon>
        <taxon>asterids</taxon>
        <taxon>lamiids</taxon>
        <taxon>Gentianales</taxon>
        <taxon>Rubiaceae</taxon>
        <taxon>Cinchonoideae</taxon>
        <taxon>Cinchoneae</taxon>
        <taxon>Cinchona</taxon>
    </lineage>
</organism>
<proteinExistence type="predicted"/>
<evidence type="ECO:0000256" key="1">
    <source>
        <dbReference type="ARBA" id="ARBA00004370"/>
    </source>
</evidence>
<evidence type="ECO:0008006" key="7">
    <source>
        <dbReference type="Google" id="ProtNLM"/>
    </source>
</evidence>
<keyword evidence="4" id="KW-1133">Transmembrane helix</keyword>